<sequence>MIKKEGKEEEEEEEEKEDPHTRQPQGLHAPKSLASPPYKHRTSHNGLSLPATRVILFLGASVGLRIT</sequence>
<evidence type="ECO:0000313" key="2">
    <source>
        <dbReference type="EMBL" id="MPC37216.1"/>
    </source>
</evidence>
<comment type="caution">
    <text evidence="2">The sequence shown here is derived from an EMBL/GenBank/DDBJ whole genome shotgun (WGS) entry which is preliminary data.</text>
</comment>
<feature type="region of interest" description="Disordered" evidence="1">
    <location>
        <begin position="1"/>
        <end position="46"/>
    </location>
</feature>
<protein>
    <submittedName>
        <fullName evidence="2">Uncharacterized protein</fullName>
    </submittedName>
</protein>
<dbReference type="Proteomes" id="UP000324222">
    <property type="component" value="Unassembled WGS sequence"/>
</dbReference>
<proteinExistence type="predicted"/>
<accession>A0A5B7EVJ7</accession>
<evidence type="ECO:0000313" key="3">
    <source>
        <dbReference type="Proteomes" id="UP000324222"/>
    </source>
</evidence>
<name>A0A5B7EVJ7_PORTR</name>
<gene>
    <name evidence="2" type="ORF">E2C01_030690</name>
</gene>
<reference evidence="2 3" key="1">
    <citation type="submission" date="2019-05" db="EMBL/GenBank/DDBJ databases">
        <title>Another draft genome of Portunus trituberculatus and its Hox gene families provides insights of decapod evolution.</title>
        <authorList>
            <person name="Jeong J.-H."/>
            <person name="Song I."/>
            <person name="Kim S."/>
            <person name="Choi T."/>
            <person name="Kim D."/>
            <person name="Ryu S."/>
            <person name="Kim W."/>
        </authorList>
    </citation>
    <scope>NUCLEOTIDE SEQUENCE [LARGE SCALE GENOMIC DNA]</scope>
    <source>
        <tissue evidence="2">Muscle</tissue>
    </source>
</reference>
<organism evidence="2 3">
    <name type="scientific">Portunus trituberculatus</name>
    <name type="common">Swimming crab</name>
    <name type="synonym">Neptunus trituberculatus</name>
    <dbReference type="NCBI Taxonomy" id="210409"/>
    <lineage>
        <taxon>Eukaryota</taxon>
        <taxon>Metazoa</taxon>
        <taxon>Ecdysozoa</taxon>
        <taxon>Arthropoda</taxon>
        <taxon>Crustacea</taxon>
        <taxon>Multicrustacea</taxon>
        <taxon>Malacostraca</taxon>
        <taxon>Eumalacostraca</taxon>
        <taxon>Eucarida</taxon>
        <taxon>Decapoda</taxon>
        <taxon>Pleocyemata</taxon>
        <taxon>Brachyura</taxon>
        <taxon>Eubrachyura</taxon>
        <taxon>Portunoidea</taxon>
        <taxon>Portunidae</taxon>
        <taxon>Portuninae</taxon>
        <taxon>Portunus</taxon>
    </lineage>
</organism>
<evidence type="ECO:0000256" key="1">
    <source>
        <dbReference type="SAM" id="MobiDB-lite"/>
    </source>
</evidence>
<dbReference type="EMBL" id="VSRR010003718">
    <property type="protein sequence ID" value="MPC37216.1"/>
    <property type="molecule type" value="Genomic_DNA"/>
</dbReference>
<keyword evidence="3" id="KW-1185">Reference proteome</keyword>
<dbReference type="AlphaFoldDB" id="A0A5B7EVJ7"/>